<name>A0A5K7ZMQ8_9BACT</name>
<protein>
    <recommendedName>
        <fullName evidence="3">BFD-like (2Fe-2S) protein</fullName>
    </recommendedName>
</protein>
<dbReference type="Gene3D" id="1.10.10.1100">
    <property type="entry name" value="BFD-like [2Fe-2S]-binding domain"/>
    <property type="match status" value="1"/>
</dbReference>
<dbReference type="KEGG" id="dwd:DSCW_48040"/>
<dbReference type="EMBL" id="AP021875">
    <property type="protein sequence ID" value="BBO77387.1"/>
    <property type="molecule type" value="Genomic_DNA"/>
</dbReference>
<sequence>MKIERNEIVGDLICYCFGYSEDDIQKDYMENGKSTIMEKIQMEKKVGSCQCATKNPKGK</sequence>
<gene>
    <name evidence="1" type="ORF">DSCW_48040</name>
</gene>
<evidence type="ECO:0000313" key="2">
    <source>
        <dbReference type="Proteomes" id="UP000427769"/>
    </source>
</evidence>
<evidence type="ECO:0000313" key="1">
    <source>
        <dbReference type="EMBL" id="BBO77387.1"/>
    </source>
</evidence>
<evidence type="ECO:0008006" key="3">
    <source>
        <dbReference type="Google" id="ProtNLM"/>
    </source>
</evidence>
<dbReference type="InterPro" id="IPR041854">
    <property type="entry name" value="BFD-like_2Fe2S-bd_dom_sf"/>
</dbReference>
<dbReference type="Proteomes" id="UP000427769">
    <property type="component" value="Chromosome"/>
</dbReference>
<keyword evidence="2" id="KW-1185">Reference proteome</keyword>
<accession>A0A5K7ZMQ8</accession>
<proteinExistence type="predicted"/>
<reference evidence="1 2" key="1">
    <citation type="submission" date="2019-11" db="EMBL/GenBank/DDBJ databases">
        <title>Comparative genomics of hydrocarbon-degrading Desulfosarcina strains.</title>
        <authorList>
            <person name="Watanabe M."/>
            <person name="Kojima H."/>
            <person name="Fukui M."/>
        </authorList>
    </citation>
    <scope>NUCLEOTIDE SEQUENCE [LARGE SCALE GENOMIC DNA]</scope>
    <source>
        <strain evidence="1 2">PP31</strain>
    </source>
</reference>
<organism evidence="1 2">
    <name type="scientific">Desulfosarcina widdelii</name>
    <dbReference type="NCBI Taxonomy" id="947919"/>
    <lineage>
        <taxon>Bacteria</taxon>
        <taxon>Pseudomonadati</taxon>
        <taxon>Thermodesulfobacteriota</taxon>
        <taxon>Desulfobacteria</taxon>
        <taxon>Desulfobacterales</taxon>
        <taxon>Desulfosarcinaceae</taxon>
        <taxon>Desulfosarcina</taxon>
    </lineage>
</organism>
<dbReference type="AlphaFoldDB" id="A0A5K7ZMQ8"/>